<name>A0ABQ4UL29_9HYPH</name>
<keyword evidence="2" id="KW-1185">Reference proteome</keyword>
<dbReference type="EMBL" id="BPRC01000038">
    <property type="protein sequence ID" value="GJE67974.1"/>
    <property type="molecule type" value="Genomic_DNA"/>
</dbReference>
<proteinExistence type="predicted"/>
<organism evidence="1 2">
    <name type="scientific">Methylorubrum aminovorans</name>
    <dbReference type="NCBI Taxonomy" id="269069"/>
    <lineage>
        <taxon>Bacteria</taxon>
        <taxon>Pseudomonadati</taxon>
        <taxon>Pseudomonadota</taxon>
        <taxon>Alphaproteobacteria</taxon>
        <taxon>Hyphomicrobiales</taxon>
        <taxon>Methylobacteriaceae</taxon>
        <taxon>Methylorubrum</taxon>
    </lineage>
</organism>
<protein>
    <submittedName>
        <fullName evidence="1">Uncharacterized protein</fullName>
    </submittedName>
</protein>
<sequence length="108" mass="11490">MRDTVNEQNDGPTVRIALASAVGRRVEDLLSSTTAQDPTENSPVTRRTLSEALAVMMVDLMAAMQVEDRPAALERLANRLDGRGRVAGGGEAAKLIKATGLVLMRLGC</sequence>
<reference evidence="1" key="2">
    <citation type="submission" date="2021-08" db="EMBL/GenBank/DDBJ databases">
        <authorList>
            <person name="Tani A."/>
            <person name="Ola A."/>
            <person name="Ogura Y."/>
            <person name="Katsura K."/>
            <person name="Hayashi T."/>
        </authorList>
    </citation>
    <scope>NUCLEOTIDE SEQUENCE</scope>
    <source>
        <strain evidence="1">NBRC 15686</strain>
    </source>
</reference>
<dbReference type="Proteomes" id="UP001055039">
    <property type="component" value="Unassembled WGS sequence"/>
</dbReference>
<evidence type="ECO:0000313" key="1">
    <source>
        <dbReference type="EMBL" id="GJE67974.1"/>
    </source>
</evidence>
<gene>
    <name evidence="1" type="ORF">LNAOJCKE_5210</name>
</gene>
<accession>A0ABQ4UL29</accession>
<comment type="caution">
    <text evidence="1">The sequence shown here is derived from an EMBL/GenBank/DDBJ whole genome shotgun (WGS) entry which is preliminary data.</text>
</comment>
<reference evidence="1" key="1">
    <citation type="journal article" date="2021" name="Front. Microbiol.">
        <title>Comprehensive Comparative Genomics and Phenotyping of Methylobacterium Species.</title>
        <authorList>
            <person name="Alessa O."/>
            <person name="Ogura Y."/>
            <person name="Fujitani Y."/>
            <person name="Takami H."/>
            <person name="Hayashi T."/>
            <person name="Sahin N."/>
            <person name="Tani A."/>
        </authorList>
    </citation>
    <scope>NUCLEOTIDE SEQUENCE</scope>
    <source>
        <strain evidence="1">NBRC 15686</strain>
    </source>
</reference>
<dbReference type="RefSeq" id="WP_238228853.1">
    <property type="nucleotide sequence ID" value="NZ_BAAADH010000054.1"/>
</dbReference>
<evidence type="ECO:0000313" key="2">
    <source>
        <dbReference type="Proteomes" id="UP001055039"/>
    </source>
</evidence>